<dbReference type="RefSeq" id="WP_402072813.1">
    <property type="nucleotide sequence ID" value="NZ_JBIVGG010000007.1"/>
</dbReference>
<evidence type="ECO:0000313" key="3">
    <source>
        <dbReference type="Proteomes" id="UP001617511"/>
    </source>
</evidence>
<organism evidence="2 3">
    <name type="scientific">Streptomyces iakyrus</name>
    <dbReference type="NCBI Taxonomy" id="68219"/>
    <lineage>
        <taxon>Bacteria</taxon>
        <taxon>Bacillati</taxon>
        <taxon>Actinomycetota</taxon>
        <taxon>Actinomycetes</taxon>
        <taxon>Kitasatosporales</taxon>
        <taxon>Streptomycetaceae</taxon>
        <taxon>Streptomyces</taxon>
    </lineage>
</organism>
<protein>
    <submittedName>
        <fullName evidence="2">CU044_2847 family protein</fullName>
    </submittedName>
</protein>
<dbReference type="EMBL" id="JBIVGG010000007">
    <property type="protein sequence ID" value="MFJ4080913.1"/>
    <property type="molecule type" value="Genomic_DNA"/>
</dbReference>
<dbReference type="Proteomes" id="UP001617511">
    <property type="component" value="Unassembled WGS sequence"/>
</dbReference>
<evidence type="ECO:0000259" key="1">
    <source>
        <dbReference type="Pfam" id="PF19493"/>
    </source>
</evidence>
<accession>A0ABW8FFZ4</accession>
<sequence>MRGRPVDGTCDGILSANRSPSCVLLATLLAGPGVGASPTAPTGGRVAEVRIETVAVDATGSRQISSRTRSSSALGDRAAELEEAIVQASAIAQQSLSRVQRRDGWQVASMEVAFGLTLAAEAGVILSKASAEASFEVTLTVERVPESP</sequence>
<name>A0ABW8FFZ4_9ACTN</name>
<comment type="caution">
    <text evidence="2">The sequence shown here is derived from an EMBL/GenBank/DDBJ whole genome shotgun (WGS) entry which is preliminary data.</text>
</comment>
<feature type="domain" description="Trypsin-co-occurring" evidence="1">
    <location>
        <begin position="48"/>
        <end position="141"/>
    </location>
</feature>
<proteinExistence type="predicted"/>
<gene>
    <name evidence="2" type="ORF">ACIP2Z_18325</name>
</gene>
<dbReference type="InterPro" id="IPR045794">
    <property type="entry name" value="Trypco1"/>
</dbReference>
<evidence type="ECO:0000313" key="2">
    <source>
        <dbReference type="EMBL" id="MFJ4080913.1"/>
    </source>
</evidence>
<keyword evidence="3" id="KW-1185">Reference proteome</keyword>
<dbReference type="Pfam" id="PF19493">
    <property type="entry name" value="Trypco1"/>
    <property type="match status" value="1"/>
</dbReference>
<dbReference type="NCBIfam" id="NF041216">
    <property type="entry name" value="CU044_2847_fam"/>
    <property type="match status" value="1"/>
</dbReference>
<reference evidence="2 3" key="1">
    <citation type="submission" date="2024-10" db="EMBL/GenBank/DDBJ databases">
        <title>The Natural Products Discovery Center: Release of the First 8490 Sequenced Strains for Exploring Actinobacteria Biosynthetic Diversity.</title>
        <authorList>
            <person name="Kalkreuter E."/>
            <person name="Kautsar S.A."/>
            <person name="Yang D."/>
            <person name="Bader C.D."/>
            <person name="Teijaro C.N."/>
            <person name="Fluegel L."/>
            <person name="Davis C.M."/>
            <person name="Simpson J.R."/>
            <person name="Lauterbach L."/>
            <person name="Steele A.D."/>
            <person name="Gui C."/>
            <person name="Meng S."/>
            <person name="Li G."/>
            <person name="Viehrig K."/>
            <person name="Ye F."/>
            <person name="Su P."/>
            <person name="Kiefer A.F."/>
            <person name="Nichols A."/>
            <person name="Cepeda A.J."/>
            <person name="Yan W."/>
            <person name="Fan B."/>
            <person name="Jiang Y."/>
            <person name="Adhikari A."/>
            <person name="Zheng C.-J."/>
            <person name="Schuster L."/>
            <person name="Cowan T.M."/>
            <person name="Smanski M.J."/>
            <person name="Chevrette M.G."/>
            <person name="De Carvalho L.P.S."/>
            <person name="Shen B."/>
        </authorList>
    </citation>
    <scope>NUCLEOTIDE SEQUENCE [LARGE SCALE GENOMIC DNA]</scope>
    <source>
        <strain evidence="2 3">NPDC089932</strain>
    </source>
</reference>